<evidence type="ECO:0000313" key="3">
    <source>
        <dbReference type="Proteomes" id="UP000275232"/>
    </source>
</evidence>
<feature type="transmembrane region" description="Helical" evidence="1">
    <location>
        <begin position="12"/>
        <end position="39"/>
    </location>
</feature>
<evidence type="ECO:0000313" key="2">
    <source>
        <dbReference type="EMBL" id="RPF71203.1"/>
    </source>
</evidence>
<dbReference type="EMBL" id="RPFZ01000001">
    <property type="protein sequence ID" value="RPF71203.1"/>
    <property type="molecule type" value="Genomic_DNA"/>
</dbReference>
<keyword evidence="1" id="KW-1133">Transmembrane helix</keyword>
<feature type="transmembrane region" description="Helical" evidence="1">
    <location>
        <begin position="112"/>
        <end position="134"/>
    </location>
</feature>
<name>A0A3N5CQ79_9SPHN</name>
<protein>
    <submittedName>
        <fullName evidence="2">DUF2975 domain-containing protein</fullName>
    </submittedName>
</protein>
<dbReference type="Proteomes" id="UP000275232">
    <property type="component" value="Unassembled WGS sequence"/>
</dbReference>
<dbReference type="Pfam" id="PF11188">
    <property type="entry name" value="DUF2975"/>
    <property type="match status" value="1"/>
</dbReference>
<proteinExistence type="predicted"/>
<comment type="caution">
    <text evidence="2">The sequence shown here is derived from an EMBL/GenBank/DDBJ whole genome shotgun (WGS) entry which is preliminary data.</text>
</comment>
<dbReference type="RefSeq" id="WP_123879423.1">
    <property type="nucleotide sequence ID" value="NZ_RPFZ01000001.1"/>
</dbReference>
<dbReference type="AlphaFoldDB" id="A0A3N5CQ79"/>
<feature type="transmembrane region" description="Helical" evidence="1">
    <location>
        <begin position="146"/>
        <end position="164"/>
    </location>
</feature>
<keyword evidence="1" id="KW-0812">Transmembrane</keyword>
<accession>A0A3N5CQ79</accession>
<feature type="transmembrane region" description="Helical" evidence="1">
    <location>
        <begin position="59"/>
        <end position="83"/>
    </location>
</feature>
<keyword evidence="1" id="KW-0472">Membrane</keyword>
<reference evidence="2 3" key="1">
    <citation type="submission" date="2018-11" db="EMBL/GenBank/DDBJ databases">
        <title>Erythrobacter spongiae sp. nov., isolated from a marine sponge.</title>
        <authorList>
            <person name="Zhuang L."/>
            <person name="Luo L."/>
        </authorList>
    </citation>
    <scope>NUCLEOTIDE SEQUENCE [LARGE SCALE GENOMIC DNA]</scope>
    <source>
        <strain evidence="2 3">HN-E23</strain>
    </source>
</reference>
<gene>
    <name evidence="2" type="ORF">EG799_05945</name>
</gene>
<keyword evidence="3" id="KW-1185">Reference proteome</keyword>
<dbReference type="InterPro" id="IPR021354">
    <property type="entry name" value="DUF2975"/>
</dbReference>
<evidence type="ECO:0000256" key="1">
    <source>
        <dbReference type="SAM" id="Phobius"/>
    </source>
</evidence>
<dbReference type="OrthoDB" id="7349915at2"/>
<organism evidence="2 3">
    <name type="scientific">Aurantiacibacter spongiae</name>
    <dbReference type="NCBI Taxonomy" id="2488860"/>
    <lineage>
        <taxon>Bacteria</taxon>
        <taxon>Pseudomonadati</taxon>
        <taxon>Pseudomonadota</taxon>
        <taxon>Alphaproteobacteria</taxon>
        <taxon>Sphingomonadales</taxon>
        <taxon>Erythrobacteraceae</taxon>
        <taxon>Aurantiacibacter</taxon>
    </lineage>
</organism>
<sequence length="178" mass="19122">MSVRLNDPLLTVSRIVVLVIQVLLGIAALALTAAIPFVLFGKSLIEAEIDEEAVPLVGAFPSLQIAGLMLAGLVVVVLAFVFLRHLGRIIDTVGDGDPFVPDNADRLRAMGWLMLGIQIATVAMVPLIVAVQRAFEETRPSMETDVDLSGIVLVLVLFILARVFRHGAAMREDLEGTV</sequence>